<protein>
    <submittedName>
        <fullName evidence="1">Uncharacterized protein</fullName>
    </submittedName>
</protein>
<sequence>MEAFATLSFVGNVIQLVEVSSKLVKTAIELRNSAAALPNDINDVIAIRNSLASMLQRIETTAPIYSEHDRDLAALASNCRRVCGELLDQVNHIKGKGDSSKTGAFGVAWRTLTDGGKLNSIQQKLDRYRSQILTHIVVMLDHKQSATHALIASSIEQQSTHARSLRTLIDKNKEDVIRAINSELNNVQPGKGRADAKPIQDTEPNTSRFERTTPERLEREPLEPQLNILATVRNALTAIEQASETITIQDWLFYPDLLSREGAIHNAYEKTVLAWRFRDVLRGYIVESYGKS</sequence>
<evidence type="ECO:0000313" key="1">
    <source>
        <dbReference type="EMBL" id="KAJ8130876.1"/>
    </source>
</evidence>
<keyword evidence="2" id="KW-1185">Reference proteome</keyword>
<dbReference type="Proteomes" id="UP001153332">
    <property type="component" value="Unassembled WGS sequence"/>
</dbReference>
<comment type="caution">
    <text evidence="1">The sequence shown here is derived from an EMBL/GenBank/DDBJ whole genome shotgun (WGS) entry which is preliminary data.</text>
</comment>
<organism evidence="1 2">
    <name type="scientific">Lasiodiplodia mahajangana</name>
    <dbReference type="NCBI Taxonomy" id="1108764"/>
    <lineage>
        <taxon>Eukaryota</taxon>
        <taxon>Fungi</taxon>
        <taxon>Dikarya</taxon>
        <taxon>Ascomycota</taxon>
        <taxon>Pezizomycotina</taxon>
        <taxon>Dothideomycetes</taxon>
        <taxon>Dothideomycetes incertae sedis</taxon>
        <taxon>Botryosphaeriales</taxon>
        <taxon>Botryosphaeriaceae</taxon>
        <taxon>Lasiodiplodia</taxon>
    </lineage>
</organism>
<evidence type="ECO:0000313" key="2">
    <source>
        <dbReference type="Proteomes" id="UP001153332"/>
    </source>
</evidence>
<gene>
    <name evidence="1" type="ORF">O1611_g2747</name>
</gene>
<name>A0ACC2JU03_9PEZI</name>
<dbReference type="EMBL" id="JAPUUL010000404">
    <property type="protein sequence ID" value="KAJ8130876.1"/>
    <property type="molecule type" value="Genomic_DNA"/>
</dbReference>
<proteinExistence type="predicted"/>
<reference evidence="1" key="1">
    <citation type="submission" date="2022-12" db="EMBL/GenBank/DDBJ databases">
        <title>Genome Sequence of Lasiodiplodia mahajangana.</title>
        <authorList>
            <person name="Buettner E."/>
        </authorList>
    </citation>
    <scope>NUCLEOTIDE SEQUENCE</scope>
    <source>
        <strain evidence="1">VT137</strain>
    </source>
</reference>
<accession>A0ACC2JU03</accession>